<reference evidence="1" key="1">
    <citation type="journal article" date="2022" name="Int. J. Mol. Sci.">
        <title>Draft Genome of Tanacetum Coccineum: Genomic Comparison of Closely Related Tanacetum-Family Plants.</title>
        <authorList>
            <person name="Yamashiro T."/>
            <person name="Shiraishi A."/>
            <person name="Nakayama K."/>
            <person name="Satake H."/>
        </authorList>
    </citation>
    <scope>NUCLEOTIDE SEQUENCE</scope>
</reference>
<organism evidence="1 2">
    <name type="scientific">Tanacetum coccineum</name>
    <dbReference type="NCBI Taxonomy" id="301880"/>
    <lineage>
        <taxon>Eukaryota</taxon>
        <taxon>Viridiplantae</taxon>
        <taxon>Streptophyta</taxon>
        <taxon>Embryophyta</taxon>
        <taxon>Tracheophyta</taxon>
        <taxon>Spermatophyta</taxon>
        <taxon>Magnoliopsida</taxon>
        <taxon>eudicotyledons</taxon>
        <taxon>Gunneridae</taxon>
        <taxon>Pentapetalae</taxon>
        <taxon>asterids</taxon>
        <taxon>campanulids</taxon>
        <taxon>Asterales</taxon>
        <taxon>Asteraceae</taxon>
        <taxon>Asteroideae</taxon>
        <taxon>Anthemideae</taxon>
        <taxon>Anthemidinae</taxon>
        <taxon>Tanacetum</taxon>
    </lineage>
</organism>
<protein>
    <submittedName>
        <fullName evidence="1">Uncharacterized protein</fullName>
    </submittedName>
</protein>
<gene>
    <name evidence="1" type="ORF">Tco_0953699</name>
</gene>
<evidence type="ECO:0000313" key="2">
    <source>
        <dbReference type="Proteomes" id="UP001151760"/>
    </source>
</evidence>
<dbReference type="EMBL" id="BQNB010015861">
    <property type="protein sequence ID" value="GJT44984.1"/>
    <property type="molecule type" value="Genomic_DNA"/>
</dbReference>
<name>A0ABQ5E451_9ASTR</name>
<sequence>MNQDNDLKTSKVKKIKAQVIKITKHGNEIKPITTKQDQNKAEALNVKSISFNGKPLMDDKGFVDSRCSRHMTGNIAYLSDFKEFDEGYVTFGGGAHGGRIFVGDSMERAATLFYHRSEQE</sequence>
<keyword evidence="2" id="KW-1185">Reference proteome</keyword>
<dbReference type="Proteomes" id="UP001151760">
    <property type="component" value="Unassembled WGS sequence"/>
</dbReference>
<accession>A0ABQ5E451</accession>
<reference evidence="1" key="2">
    <citation type="submission" date="2022-01" db="EMBL/GenBank/DDBJ databases">
        <authorList>
            <person name="Yamashiro T."/>
            <person name="Shiraishi A."/>
            <person name="Satake H."/>
            <person name="Nakayama K."/>
        </authorList>
    </citation>
    <scope>NUCLEOTIDE SEQUENCE</scope>
</reference>
<comment type="caution">
    <text evidence="1">The sequence shown here is derived from an EMBL/GenBank/DDBJ whole genome shotgun (WGS) entry which is preliminary data.</text>
</comment>
<evidence type="ECO:0000313" key="1">
    <source>
        <dbReference type="EMBL" id="GJT44984.1"/>
    </source>
</evidence>
<proteinExistence type="predicted"/>